<evidence type="ECO:0000256" key="1">
    <source>
        <dbReference type="SAM" id="MobiDB-lite"/>
    </source>
</evidence>
<dbReference type="EMBL" id="SPHZ02000005">
    <property type="protein sequence ID" value="KAF0916266.1"/>
    <property type="molecule type" value="Genomic_DNA"/>
</dbReference>
<feature type="region of interest" description="Disordered" evidence="1">
    <location>
        <begin position="1"/>
        <end position="39"/>
    </location>
</feature>
<reference evidence="2 3" key="1">
    <citation type="submission" date="2019-11" db="EMBL/GenBank/DDBJ databases">
        <title>Whole genome sequence of Oryza granulata.</title>
        <authorList>
            <person name="Li W."/>
        </authorList>
    </citation>
    <scope>NUCLEOTIDE SEQUENCE [LARGE SCALE GENOMIC DNA]</scope>
    <source>
        <strain evidence="3">cv. Menghai</strain>
        <tissue evidence="2">Leaf</tissue>
    </source>
</reference>
<name>A0A6G1DV17_9ORYZ</name>
<evidence type="ECO:0000313" key="3">
    <source>
        <dbReference type="Proteomes" id="UP000479710"/>
    </source>
</evidence>
<proteinExistence type="predicted"/>
<evidence type="ECO:0000313" key="2">
    <source>
        <dbReference type="EMBL" id="KAF0916266.1"/>
    </source>
</evidence>
<accession>A0A6G1DV17</accession>
<gene>
    <name evidence="2" type="ORF">E2562_005882</name>
</gene>
<dbReference type="AlphaFoldDB" id="A0A6G1DV17"/>
<comment type="caution">
    <text evidence="2">The sequence shown here is derived from an EMBL/GenBank/DDBJ whole genome shotgun (WGS) entry which is preliminary data.</text>
</comment>
<organism evidence="2 3">
    <name type="scientific">Oryza meyeriana var. granulata</name>
    <dbReference type="NCBI Taxonomy" id="110450"/>
    <lineage>
        <taxon>Eukaryota</taxon>
        <taxon>Viridiplantae</taxon>
        <taxon>Streptophyta</taxon>
        <taxon>Embryophyta</taxon>
        <taxon>Tracheophyta</taxon>
        <taxon>Spermatophyta</taxon>
        <taxon>Magnoliopsida</taxon>
        <taxon>Liliopsida</taxon>
        <taxon>Poales</taxon>
        <taxon>Poaceae</taxon>
        <taxon>BOP clade</taxon>
        <taxon>Oryzoideae</taxon>
        <taxon>Oryzeae</taxon>
        <taxon>Oryzinae</taxon>
        <taxon>Oryza</taxon>
        <taxon>Oryza meyeriana</taxon>
    </lineage>
</organism>
<sequence>MAVDGSGKKDRKRPRGSAREEGYATETCPATEMEREGPEEARAWLLQSRQLGFPISLRGPDGEVEEVLMIKFDITGLWN</sequence>
<dbReference type="Proteomes" id="UP000479710">
    <property type="component" value="Unassembled WGS sequence"/>
</dbReference>
<keyword evidence="3" id="KW-1185">Reference proteome</keyword>
<protein>
    <submittedName>
        <fullName evidence="2">Uncharacterized protein</fullName>
    </submittedName>
</protein>